<dbReference type="Gene3D" id="3.40.640.10">
    <property type="entry name" value="Type I PLP-dependent aspartate aminotransferase-like (Major domain)"/>
    <property type="match status" value="1"/>
</dbReference>
<accession>A0A840A1K2</accession>
<dbReference type="Proteomes" id="UP000530564">
    <property type="component" value="Unassembled WGS sequence"/>
</dbReference>
<dbReference type="InterPro" id="IPR006311">
    <property type="entry name" value="TAT_signal"/>
</dbReference>
<dbReference type="InterPro" id="IPR015422">
    <property type="entry name" value="PyrdxlP-dep_Trfase_small"/>
</dbReference>
<dbReference type="InterPro" id="IPR000192">
    <property type="entry name" value="Aminotrans_V_dom"/>
</dbReference>
<proteinExistence type="predicted"/>
<dbReference type="InterPro" id="IPR015421">
    <property type="entry name" value="PyrdxlP-dep_Trfase_major"/>
</dbReference>
<comment type="caution">
    <text evidence="4">The sequence shown here is derived from an EMBL/GenBank/DDBJ whole genome shotgun (WGS) entry which is preliminary data.</text>
</comment>
<dbReference type="Pfam" id="PF00266">
    <property type="entry name" value="Aminotran_5"/>
    <property type="match status" value="1"/>
</dbReference>
<gene>
    <name evidence="4" type="ORF">GGQ61_002917</name>
</gene>
<dbReference type="GO" id="GO:0016829">
    <property type="term" value="F:lyase activity"/>
    <property type="evidence" value="ECO:0007669"/>
    <property type="project" value="UniProtKB-KW"/>
</dbReference>
<dbReference type="PANTHER" id="PTHR43586">
    <property type="entry name" value="CYSTEINE DESULFURASE"/>
    <property type="match status" value="1"/>
</dbReference>
<sequence>MKLTRRALVAAAATSGALAQSAAAAAQASPASPRLPAKADFAKMPFTYLDAGSTHPMPLGARAALEEYLRYKTQDGTVSNYSVGAKETAMIAKFGELVGAAPDELSLIQSTTMGENLVIRALGIPESGGRIVTDALHFFGSFYTYGELGKAGMDVVTLPMTQDGRIDMGQMAAAVNDRTKLVSISAVSTTNGFQHDLKAVCDLAHAHGAYVYVDMVHAVGVTPIDLRAAGVDFAASSSYKWLMGDFGLGFLYVRKEIQDKVKRPWWGYHQINAFKSHVFPYDEPGPGAATYGMSPDAAGTFAMGTTSWTGVVQLDYSLGLIKDLGVPAIEAARQPLIKAVQTELRGRGYQPMTPPDSRTALVAFALKDARAKLGDLMKAANIRMTVSQNRFRVSLAVFNDMNDVDRLLSALPRTPPA</sequence>
<organism evidence="4 5">
    <name type="scientific">Phenylobacterium haematophilum</name>
    <dbReference type="NCBI Taxonomy" id="98513"/>
    <lineage>
        <taxon>Bacteria</taxon>
        <taxon>Pseudomonadati</taxon>
        <taxon>Pseudomonadota</taxon>
        <taxon>Alphaproteobacteria</taxon>
        <taxon>Caulobacterales</taxon>
        <taxon>Caulobacteraceae</taxon>
        <taxon>Phenylobacterium</taxon>
    </lineage>
</organism>
<dbReference type="InterPro" id="IPR015424">
    <property type="entry name" value="PyrdxlP-dep_Trfase"/>
</dbReference>
<keyword evidence="1" id="KW-0663">Pyridoxal phosphate</keyword>
<dbReference type="EMBL" id="JACIDK010000004">
    <property type="protein sequence ID" value="MBB3892184.1"/>
    <property type="molecule type" value="Genomic_DNA"/>
</dbReference>
<keyword evidence="4" id="KW-0456">Lyase</keyword>
<protein>
    <submittedName>
        <fullName evidence="4">Selenocysteine lyase/cysteine desulfurase</fullName>
    </submittedName>
</protein>
<dbReference type="Gene3D" id="3.90.1150.10">
    <property type="entry name" value="Aspartate Aminotransferase, domain 1"/>
    <property type="match status" value="1"/>
</dbReference>
<dbReference type="PROSITE" id="PS51318">
    <property type="entry name" value="TAT"/>
    <property type="match status" value="1"/>
</dbReference>
<evidence type="ECO:0000313" key="5">
    <source>
        <dbReference type="Proteomes" id="UP000530564"/>
    </source>
</evidence>
<reference evidence="4 5" key="1">
    <citation type="submission" date="2020-08" db="EMBL/GenBank/DDBJ databases">
        <title>Genomic Encyclopedia of Type Strains, Phase IV (KMG-IV): sequencing the most valuable type-strain genomes for metagenomic binning, comparative biology and taxonomic classification.</title>
        <authorList>
            <person name="Goeker M."/>
        </authorList>
    </citation>
    <scope>NUCLEOTIDE SEQUENCE [LARGE SCALE GENOMIC DNA]</scope>
    <source>
        <strain evidence="4 5">DSM 21793</strain>
    </source>
</reference>
<dbReference type="PANTHER" id="PTHR43586:SF15">
    <property type="entry name" value="BLR3095 PROTEIN"/>
    <property type="match status" value="1"/>
</dbReference>
<feature type="domain" description="Aminotransferase class V" evidence="3">
    <location>
        <begin position="48"/>
        <end position="407"/>
    </location>
</feature>
<dbReference type="AlphaFoldDB" id="A0A840A1K2"/>
<dbReference type="SUPFAM" id="SSF53383">
    <property type="entry name" value="PLP-dependent transferases"/>
    <property type="match status" value="1"/>
</dbReference>
<evidence type="ECO:0000259" key="3">
    <source>
        <dbReference type="Pfam" id="PF00266"/>
    </source>
</evidence>
<feature type="signal peptide" evidence="2">
    <location>
        <begin position="1"/>
        <end position="24"/>
    </location>
</feature>
<evidence type="ECO:0000256" key="2">
    <source>
        <dbReference type="SAM" id="SignalP"/>
    </source>
</evidence>
<keyword evidence="5" id="KW-1185">Reference proteome</keyword>
<evidence type="ECO:0000256" key="1">
    <source>
        <dbReference type="ARBA" id="ARBA00022898"/>
    </source>
</evidence>
<keyword evidence="2" id="KW-0732">Signal</keyword>
<dbReference type="RefSeq" id="WP_221221050.1">
    <property type="nucleotide sequence ID" value="NZ_JACIDK010000004.1"/>
</dbReference>
<feature type="chain" id="PRO_5032835146" evidence="2">
    <location>
        <begin position="25"/>
        <end position="417"/>
    </location>
</feature>
<name>A0A840A1K2_9CAUL</name>
<evidence type="ECO:0000313" key="4">
    <source>
        <dbReference type="EMBL" id="MBB3892184.1"/>
    </source>
</evidence>